<evidence type="ECO:0000256" key="2">
    <source>
        <dbReference type="ARBA" id="ARBA00023002"/>
    </source>
</evidence>
<dbReference type="Proteomes" id="UP001519290">
    <property type="component" value="Unassembled WGS sequence"/>
</dbReference>
<dbReference type="InterPro" id="IPR057326">
    <property type="entry name" value="KR_dom"/>
</dbReference>
<dbReference type="SUPFAM" id="SSF51735">
    <property type="entry name" value="NAD(P)-binding Rossmann-fold domains"/>
    <property type="match status" value="1"/>
</dbReference>
<dbReference type="Pfam" id="PF00106">
    <property type="entry name" value="adh_short"/>
    <property type="match status" value="1"/>
</dbReference>
<reference evidence="5 6" key="1">
    <citation type="submission" date="2021-03" db="EMBL/GenBank/DDBJ databases">
        <title>Sequencing the genomes of 1000 actinobacteria strains.</title>
        <authorList>
            <person name="Klenk H.-P."/>
        </authorList>
    </citation>
    <scope>NUCLEOTIDE SEQUENCE [LARGE SCALE GENOMIC DNA]</scope>
    <source>
        <strain evidence="5 6">DSM 14566</strain>
    </source>
</reference>
<evidence type="ECO:0000256" key="1">
    <source>
        <dbReference type="ARBA" id="ARBA00006484"/>
    </source>
</evidence>
<dbReference type="Gene3D" id="3.40.50.720">
    <property type="entry name" value="NAD(P)-binding Rossmann-like Domain"/>
    <property type="match status" value="1"/>
</dbReference>
<proteinExistence type="inferred from homology"/>
<dbReference type="PANTHER" id="PTHR44196:SF1">
    <property type="entry name" value="DEHYDROGENASE_REDUCTASE SDR FAMILY MEMBER 7B"/>
    <property type="match status" value="1"/>
</dbReference>
<dbReference type="InterPro" id="IPR020904">
    <property type="entry name" value="Sc_DH/Rdtase_CS"/>
</dbReference>
<organism evidence="5 6">
    <name type="scientific">Brachybacterium sacelli</name>
    <dbReference type="NCBI Taxonomy" id="173364"/>
    <lineage>
        <taxon>Bacteria</taxon>
        <taxon>Bacillati</taxon>
        <taxon>Actinomycetota</taxon>
        <taxon>Actinomycetes</taxon>
        <taxon>Micrococcales</taxon>
        <taxon>Dermabacteraceae</taxon>
        <taxon>Brachybacterium</taxon>
    </lineage>
</organism>
<dbReference type="SMART" id="SM00822">
    <property type="entry name" value="PKS_KR"/>
    <property type="match status" value="1"/>
</dbReference>
<evidence type="ECO:0000313" key="6">
    <source>
        <dbReference type="Proteomes" id="UP001519290"/>
    </source>
</evidence>
<dbReference type="PRINTS" id="PR00080">
    <property type="entry name" value="SDRFAMILY"/>
</dbReference>
<dbReference type="PRINTS" id="PR00081">
    <property type="entry name" value="GDHRDH"/>
</dbReference>
<protein>
    <submittedName>
        <fullName evidence="5">NADP-dependent 3-hydroxy acid dehydrogenase YdfG</fullName>
    </submittedName>
</protein>
<keyword evidence="6" id="KW-1185">Reference proteome</keyword>
<dbReference type="PROSITE" id="PS00061">
    <property type="entry name" value="ADH_SHORT"/>
    <property type="match status" value="1"/>
</dbReference>
<dbReference type="RefSeq" id="WP_209898479.1">
    <property type="nucleotide sequence ID" value="NZ_BAAAJW010000008.1"/>
</dbReference>
<comment type="similarity">
    <text evidence="1 3">Belongs to the short-chain dehydrogenases/reductases (SDR) family.</text>
</comment>
<name>A0ABS4WWA2_9MICO</name>
<evidence type="ECO:0000256" key="3">
    <source>
        <dbReference type="RuleBase" id="RU000363"/>
    </source>
</evidence>
<accession>A0ABS4WWA2</accession>
<dbReference type="PIRSF" id="PIRSF000126">
    <property type="entry name" value="11-beta-HSD1"/>
    <property type="match status" value="1"/>
</dbReference>
<gene>
    <name evidence="5" type="ORF">JOF43_000445</name>
</gene>
<keyword evidence="2" id="KW-0560">Oxidoreductase</keyword>
<dbReference type="InterPro" id="IPR036291">
    <property type="entry name" value="NAD(P)-bd_dom_sf"/>
</dbReference>
<evidence type="ECO:0000313" key="5">
    <source>
        <dbReference type="EMBL" id="MBP2380488.1"/>
    </source>
</evidence>
<dbReference type="InterPro" id="IPR002347">
    <property type="entry name" value="SDR_fam"/>
</dbReference>
<evidence type="ECO:0000259" key="4">
    <source>
        <dbReference type="SMART" id="SM00822"/>
    </source>
</evidence>
<feature type="domain" description="Ketoreductase" evidence="4">
    <location>
        <begin position="17"/>
        <end position="196"/>
    </location>
</feature>
<comment type="caution">
    <text evidence="5">The sequence shown here is derived from an EMBL/GenBank/DDBJ whole genome shotgun (WGS) entry which is preliminary data.</text>
</comment>
<dbReference type="PANTHER" id="PTHR44196">
    <property type="entry name" value="DEHYDROGENASE/REDUCTASE SDR FAMILY MEMBER 7B"/>
    <property type="match status" value="1"/>
</dbReference>
<sequence length="261" mass="27631">MIDTQQTQQASSPLLGRRVLVTGASSGIGWATARVLASHGAQVALLARRAERLTELAQEIDSAGGHALALPADVTEFGQVQTAVDRATAEFGGVDVLVNSAGIMLPGLIAEADPADWDRMVSVNLMGSMYAARAVLPGMQERGQGHIINVSSNSGRVHQPSFAAYAATKHALGAFTTILRKEVYPSRLRVTLLEPGATESELSQHADQEVLGDLLAGMGDGNGMRLMTTDDVANAILWSLTAPPHVNVGEILYTPVDQRDW</sequence>
<dbReference type="EMBL" id="JAGIOD010000001">
    <property type="protein sequence ID" value="MBP2380488.1"/>
    <property type="molecule type" value="Genomic_DNA"/>
</dbReference>